<keyword evidence="4" id="KW-1185">Reference proteome</keyword>
<protein>
    <recommendedName>
        <fullName evidence="2">DUF8051 domain-containing protein</fullName>
    </recommendedName>
</protein>
<keyword evidence="1" id="KW-0812">Transmembrane</keyword>
<evidence type="ECO:0000313" key="3">
    <source>
        <dbReference type="EMBL" id="TWT81349.1"/>
    </source>
</evidence>
<accession>A0A5C5Z1X9</accession>
<dbReference type="Pfam" id="PF26225">
    <property type="entry name" value="DUF8051"/>
    <property type="match status" value="1"/>
</dbReference>
<sequence>MNDAKQKHGIFLTTSLLLSFALLASLVPGGPIQFGDFSHFKPAVLASFNVFLTSLGIASVVAAFLL</sequence>
<dbReference type="Proteomes" id="UP000315010">
    <property type="component" value="Unassembled WGS sequence"/>
</dbReference>
<dbReference type="EMBL" id="SJPJ01000001">
    <property type="protein sequence ID" value="TWT81349.1"/>
    <property type="molecule type" value="Genomic_DNA"/>
</dbReference>
<dbReference type="AlphaFoldDB" id="A0A5C5Z1X9"/>
<dbReference type="RefSeq" id="WP_146397233.1">
    <property type="nucleotide sequence ID" value="NZ_SJPJ01000001.1"/>
</dbReference>
<proteinExistence type="predicted"/>
<reference evidence="3 4" key="1">
    <citation type="submission" date="2019-02" db="EMBL/GenBank/DDBJ databases">
        <title>Deep-cultivation of Planctomycetes and their phenomic and genomic characterization uncovers novel biology.</title>
        <authorList>
            <person name="Wiegand S."/>
            <person name="Jogler M."/>
            <person name="Boedeker C."/>
            <person name="Pinto D."/>
            <person name="Vollmers J."/>
            <person name="Rivas-Marin E."/>
            <person name="Kohn T."/>
            <person name="Peeters S.H."/>
            <person name="Heuer A."/>
            <person name="Rast P."/>
            <person name="Oberbeckmann S."/>
            <person name="Bunk B."/>
            <person name="Jeske O."/>
            <person name="Meyerdierks A."/>
            <person name="Storesund J.E."/>
            <person name="Kallscheuer N."/>
            <person name="Luecker S."/>
            <person name="Lage O.M."/>
            <person name="Pohl T."/>
            <person name="Merkel B.J."/>
            <person name="Hornburger P."/>
            <person name="Mueller R.-W."/>
            <person name="Bruemmer F."/>
            <person name="Labrenz M."/>
            <person name="Spormann A.M."/>
            <person name="Op Den Camp H."/>
            <person name="Overmann J."/>
            <person name="Amann R."/>
            <person name="Jetten M.S.M."/>
            <person name="Mascher T."/>
            <person name="Medema M.H."/>
            <person name="Devos D.P."/>
            <person name="Kaster A.-K."/>
            <person name="Ovreas L."/>
            <person name="Rohde M."/>
            <person name="Galperin M.Y."/>
            <person name="Jogler C."/>
        </authorList>
    </citation>
    <scope>NUCLEOTIDE SEQUENCE [LARGE SCALE GENOMIC DNA]</scope>
    <source>
        <strain evidence="3 4">CA13</strain>
    </source>
</reference>
<organism evidence="3 4">
    <name type="scientific">Novipirellula herctigrandis</name>
    <dbReference type="NCBI Taxonomy" id="2527986"/>
    <lineage>
        <taxon>Bacteria</taxon>
        <taxon>Pseudomonadati</taxon>
        <taxon>Planctomycetota</taxon>
        <taxon>Planctomycetia</taxon>
        <taxon>Pirellulales</taxon>
        <taxon>Pirellulaceae</taxon>
        <taxon>Novipirellula</taxon>
    </lineage>
</organism>
<dbReference type="OrthoDB" id="6658525at2"/>
<evidence type="ECO:0000256" key="1">
    <source>
        <dbReference type="SAM" id="Phobius"/>
    </source>
</evidence>
<name>A0A5C5Z1X9_9BACT</name>
<keyword evidence="1" id="KW-0472">Membrane</keyword>
<evidence type="ECO:0000313" key="4">
    <source>
        <dbReference type="Proteomes" id="UP000315010"/>
    </source>
</evidence>
<keyword evidence="1" id="KW-1133">Transmembrane helix</keyword>
<feature type="transmembrane region" description="Helical" evidence="1">
    <location>
        <begin position="45"/>
        <end position="65"/>
    </location>
</feature>
<evidence type="ECO:0000259" key="2">
    <source>
        <dbReference type="Pfam" id="PF26225"/>
    </source>
</evidence>
<dbReference type="InterPro" id="IPR058364">
    <property type="entry name" value="DUF8051"/>
</dbReference>
<feature type="domain" description="DUF8051" evidence="2">
    <location>
        <begin position="12"/>
        <end position="65"/>
    </location>
</feature>
<gene>
    <name evidence="3" type="ORF">CA13_28010</name>
</gene>
<comment type="caution">
    <text evidence="3">The sequence shown here is derived from an EMBL/GenBank/DDBJ whole genome shotgun (WGS) entry which is preliminary data.</text>
</comment>